<protein>
    <submittedName>
        <fullName evidence="3">Putative exported protein</fullName>
    </submittedName>
</protein>
<dbReference type="InterPro" id="IPR005064">
    <property type="entry name" value="BUG"/>
</dbReference>
<dbReference type="PANTHER" id="PTHR42928:SF5">
    <property type="entry name" value="BLR1237 PROTEIN"/>
    <property type="match status" value="1"/>
</dbReference>
<dbReference type="Pfam" id="PF03401">
    <property type="entry name" value="TctC"/>
    <property type="match status" value="1"/>
</dbReference>
<dbReference type="CDD" id="cd07012">
    <property type="entry name" value="PBP2_Bug_TTT"/>
    <property type="match status" value="1"/>
</dbReference>
<dbReference type="PIRSF" id="PIRSF017082">
    <property type="entry name" value="YflP"/>
    <property type="match status" value="1"/>
</dbReference>
<dbReference type="RefSeq" id="WP_054021166.1">
    <property type="nucleotide sequence ID" value="NZ_BBYR01000044.1"/>
</dbReference>
<evidence type="ECO:0000313" key="4">
    <source>
        <dbReference type="Proteomes" id="UP000037660"/>
    </source>
</evidence>
<name>A0A0K8P4Y1_PISS1</name>
<evidence type="ECO:0000313" key="3">
    <source>
        <dbReference type="EMBL" id="GAP37215.1"/>
    </source>
</evidence>
<organism evidence="3 4">
    <name type="scientific">Piscinibacter sakaiensis</name>
    <name type="common">Ideonella sakaiensis</name>
    <dbReference type="NCBI Taxonomy" id="1547922"/>
    <lineage>
        <taxon>Bacteria</taxon>
        <taxon>Pseudomonadati</taxon>
        <taxon>Pseudomonadota</taxon>
        <taxon>Betaproteobacteria</taxon>
        <taxon>Burkholderiales</taxon>
        <taxon>Sphaerotilaceae</taxon>
        <taxon>Piscinibacter</taxon>
    </lineage>
</organism>
<comment type="similarity">
    <text evidence="1">Belongs to the UPF0065 (bug) family.</text>
</comment>
<evidence type="ECO:0000256" key="1">
    <source>
        <dbReference type="ARBA" id="ARBA00006987"/>
    </source>
</evidence>
<dbReference type="PANTHER" id="PTHR42928">
    <property type="entry name" value="TRICARBOXYLATE-BINDING PROTEIN"/>
    <property type="match status" value="1"/>
</dbReference>
<dbReference type="OrthoDB" id="8678477at2"/>
<dbReference type="InterPro" id="IPR042100">
    <property type="entry name" value="Bug_dom1"/>
</dbReference>
<dbReference type="Gene3D" id="3.40.190.150">
    <property type="entry name" value="Bordetella uptake gene, domain 1"/>
    <property type="match status" value="1"/>
</dbReference>
<comment type="caution">
    <text evidence="3">The sequence shown here is derived from an EMBL/GenBank/DDBJ whole genome shotgun (WGS) entry which is preliminary data.</text>
</comment>
<dbReference type="InterPro" id="IPR006311">
    <property type="entry name" value="TAT_signal"/>
</dbReference>
<sequence>MTDRRLPRPDRRQALQALAALPAAAALGLPVAAQAQAWPARPITLVLPFPAGGSFDPIVRALAEAASKDLGQAIVLMHKPGGGGVTGTAGIATMSEADGYTLAVMHNSVIRAPLVQKIAWDPRRDFTYVCRLFELVTGVCVAADAPWRTLPDLIADAKRRPGEISWGNVGAISANRITAERLARQAGVRFNMVPYKGGGEAFTALIGRHLDVYGDPGFGAQVQGGKVRLLATFTAQRMRRYPDVPTVRQYGYDYVIESPVGLVAPKGLDPKIGLRLQEAFRKASQDPVYQTQLELFDMGHGFADGEAYAAYARAQYDREVRMLAEIGFKPE</sequence>
<keyword evidence="2" id="KW-0732">Signal</keyword>
<gene>
    <name evidence="3" type="ORF">ISF6_3070</name>
</gene>
<dbReference type="STRING" id="1547922.ISF6_3070"/>
<feature type="chain" id="PRO_5005513711" evidence="2">
    <location>
        <begin position="36"/>
        <end position="331"/>
    </location>
</feature>
<evidence type="ECO:0000256" key="2">
    <source>
        <dbReference type="SAM" id="SignalP"/>
    </source>
</evidence>
<dbReference type="AlphaFoldDB" id="A0A0K8P4Y1"/>
<dbReference type="PROSITE" id="PS51318">
    <property type="entry name" value="TAT"/>
    <property type="match status" value="1"/>
</dbReference>
<accession>A0A0K8P4Y1</accession>
<proteinExistence type="inferred from homology"/>
<dbReference type="Proteomes" id="UP000037660">
    <property type="component" value="Unassembled WGS sequence"/>
</dbReference>
<dbReference type="Gene3D" id="3.40.190.10">
    <property type="entry name" value="Periplasmic binding protein-like II"/>
    <property type="match status" value="1"/>
</dbReference>
<dbReference type="EMBL" id="BBYR01000044">
    <property type="protein sequence ID" value="GAP37215.1"/>
    <property type="molecule type" value="Genomic_DNA"/>
</dbReference>
<reference evidence="4" key="1">
    <citation type="submission" date="2015-07" db="EMBL/GenBank/DDBJ databases">
        <title>Discovery of a poly(ethylene terephthalate assimilation.</title>
        <authorList>
            <person name="Yoshida S."/>
            <person name="Hiraga K."/>
            <person name="Takehana T."/>
            <person name="Taniguchi I."/>
            <person name="Yamaji H."/>
            <person name="Maeda Y."/>
            <person name="Toyohara K."/>
            <person name="Miyamoto K."/>
            <person name="Kimura Y."/>
            <person name="Oda K."/>
        </authorList>
    </citation>
    <scope>NUCLEOTIDE SEQUENCE [LARGE SCALE GENOMIC DNA]</scope>
    <source>
        <strain evidence="4">NBRC 110686 / TISTR 2288 / 201-F6</strain>
    </source>
</reference>
<reference evidence="3 4" key="2">
    <citation type="journal article" date="2016" name="Science">
        <title>A bacterium that degrades and assimilates poly(ethylene terephthalate).</title>
        <authorList>
            <person name="Yoshida S."/>
            <person name="Hiraga K."/>
            <person name="Takehana T."/>
            <person name="Taniguchi I."/>
            <person name="Yamaji H."/>
            <person name="Maeda Y."/>
            <person name="Toyohara K."/>
            <person name="Miyamoto K."/>
            <person name="Kimura Y."/>
            <person name="Oda K."/>
        </authorList>
    </citation>
    <scope>NUCLEOTIDE SEQUENCE [LARGE SCALE GENOMIC DNA]</scope>
    <source>
        <strain evidence="4">NBRC 110686 / TISTR 2288 / 201-F6</strain>
    </source>
</reference>
<keyword evidence="4" id="KW-1185">Reference proteome</keyword>
<dbReference type="SUPFAM" id="SSF53850">
    <property type="entry name" value="Periplasmic binding protein-like II"/>
    <property type="match status" value="1"/>
</dbReference>
<feature type="signal peptide" evidence="2">
    <location>
        <begin position="1"/>
        <end position="35"/>
    </location>
</feature>